<dbReference type="InterPro" id="IPR002579">
    <property type="entry name" value="Met_Sox_Rdtase_MsrB_dom"/>
</dbReference>
<dbReference type="GO" id="GO:0033743">
    <property type="term" value="F:peptide-methionine (R)-S-oxide reductase activity"/>
    <property type="evidence" value="ECO:0007669"/>
    <property type="project" value="UniProtKB-EC"/>
</dbReference>
<comment type="caution">
    <text evidence="3">Lacks conserved residue(s) required for the propagation of feature annotation.</text>
</comment>
<feature type="active site" description="Nucleophile" evidence="3">
    <location>
        <position position="142"/>
    </location>
</feature>
<evidence type="ECO:0000259" key="5">
    <source>
        <dbReference type="PROSITE" id="PS51790"/>
    </source>
</evidence>
<dbReference type="SUPFAM" id="SSF51316">
    <property type="entry name" value="Mss4-like"/>
    <property type="match status" value="1"/>
</dbReference>
<dbReference type="NCBIfam" id="TIGR00357">
    <property type="entry name" value="peptide-methionine (R)-S-oxide reductase MsrB"/>
    <property type="match status" value="1"/>
</dbReference>
<proteinExistence type="inferred from homology"/>
<accession>A0ABT6DGM6</accession>
<dbReference type="InterPro" id="IPR011057">
    <property type="entry name" value="Mss4-like_sf"/>
</dbReference>
<gene>
    <name evidence="3 6" type="primary">msrB</name>
    <name evidence="6" type="ORF">NWE73_06455</name>
</gene>
<comment type="similarity">
    <text evidence="3">Belongs to the MsrB Met sulfoxide reductase family.</text>
</comment>
<dbReference type="EC" id="1.8.4.12" evidence="3"/>
<evidence type="ECO:0000313" key="6">
    <source>
        <dbReference type="EMBL" id="MDG0815995.1"/>
    </source>
</evidence>
<keyword evidence="4" id="KW-0732">Signal</keyword>
<dbReference type="RefSeq" id="WP_277577473.1">
    <property type="nucleotide sequence ID" value="NZ_JANRMI010000002.1"/>
</dbReference>
<evidence type="ECO:0000256" key="1">
    <source>
        <dbReference type="ARBA" id="ARBA00023002"/>
    </source>
</evidence>
<dbReference type="Pfam" id="PF01641">
    <property type="entry name" value="SelR"/>
    <property type="match status" value="1"/>
</dbReference>
<feature type="signal peptide" evidence="4">
    <location>
        <begin position="1"/>
        <end position="20"/>
    </location>
</feature>
<evidence type="ECO:0000256" key="4">
    <source>
        <dbReference type="SAM" id="SignalP"/>
    </source>
</evidence>
<comment type="caution">
    <text evidence="6">The sequence shown here is derived from an EMBL/GenBank/DDBJ whole genome shotgun (WGS) entry which is preliminary data.</text>
</comment>
<comment type="catalytic activity">
    <reaction evidence="2 3">
        <text>L-methionyl-[protein] + [thioredoxin]-disulfide + H2O = L-methionyl-(R)-S-oxide-[protein] + [thioredoxin]-dithiol</text>
        <dbReference type="Rhea" id="RHEA:24164"/>
        <dbReference type="Rhea" id="RHEA-COMP:10698"/>
        <dbReference type="Rhea" id="RHEA-COMP:10700"/>
        <dbReference type="Rhea" id="RHEA-COMP:12313"/>
        <dbReference type="Rhea" id="RHEA-COMP:12314"/>
        <dbReference type="ChEBI" id="CHEBI:15377"/>
        <dbReference type="ChEBI" id="CHEBI:16044"/>
        <dbReference type="ChEBI" id="CHEBI:29950"/>
        <dbReference type="ChEBI" id="CHEBI:45764"/>
        <dbReference type="ChEBI" id="CHEBI:50058"/>
        <dbReference type="EC" id="1.8.4.12"/>
    </reaction>
</comment>
<dbReference type="EMBL" id="JANRMI010000002">
    <property type="protein sequence ID" value="MDG0815995.1"/>
    <property type="molecule type" value="Genomic_DNA"/>
</dbReference>
<dbReference type="InterPro" id="IPR028427">
    <property type="entry name" value="Met_Sox_Rdtase_MsrB"/>
</dbReference>
<dbReference type="HAMAP" id="MF_01400">
    <property type="entry name" value="MsrB"/>
    <property type="match status" value="1"/>
</dbReference>
<feature type="chain" id="PRO_5046665057" description="Peptide methionine sulfoxide reductase MsrB" evidence="4">
    <location>
        <begin position="21"/>
        <end position="171"/>
    </location>
</feature>
<dbReference type="PROSITE" id="PS51790">
    <property type="entry name" value="MSRB"/>
    <property type="match status" value="1"/>
</dbReference>
<evidence type="ECO:0000256" key="3">
    <source>
        <dbReference type="HAMAP-Rule" id="MF_01400"/>
    </source>
</evidence>
<sequence length="171" mass="19173">MGHKALLTLLILAASSTVLAKDFSAYKKPSQADLKKQLTNEQFEVTQKDGTEAPFHNEYWNNHEEGIYVDVVSGEPLFSSKDKYDSGTGWPSFTKPLDAKSVKTETDRSLFMARTEVRSRYANSHLGHVFDDGPPPTGKRYCMNSASLKFIPVNKLESAGYGEYLPLFKKK</sequence>
<organism evidence="6 7">
    <name type="scientific">Bdellovibrio svalbardensis</name>
    <dbReference type="NCBI Taxonomy" id="2972972"/>
    <lineage>
        <taxon>Bacteria</taxon>
        <taxon>Pseudomonadati</taxon>
        <taxon>Bdellovibrionota</taxon>
        <taxon>Bdellovibrionia</taxon>
        <taxon>Bdellovibrionales</taxon>
        <taxon>Pseudobdellovibrionaceae</taxon>
        <taxon>Bdellovibrio</taxon>
    </lineage>
</organism>
<keyword evidence="7" id="KW-1185">Reference proteome</keyword>
<feature type="domain" description="MsrB" evidence="5">
    <location>
        <begin position="31"/>
        <end position="153"/>
    </location>
</feature>
<keyword evidence="1 3" id="KW-0560">Oxidoreductase</keyword>
<dbReference type="PANTHER" id="PTHR10173:SF59">
    <property type="entry name" value="PEPTIDE METHIONINE SULFOXIDE REDUCTASE MSRA_MSRB"/>
    <property type="match status" value="1"/>
</dbReference>
<name>A0ABT6DGM6_9BACT</name>
<protein>
    <recommendedName>
        <fullName evidence="3">Peptide methionine sulfoxide reductase MsrB</fullName>
        <ecNumber evidence="3">1.8.4.12</ecNumber>
    </recommendedName>
    <alternativeName>
        <fullName evidence="3">Peptide-methionine (R)-S-oxide reductase</fullName>
    </alternativeName>
</protein>
<dbReference type="Gene3D" id="2.170.150.20">
    <property type="entry name" value="Peptide methionine sulfoxide reductase"/>
    <property type="match status" value="1"/>
</dbReference>
<reference evidence="6" key="1">
    <citation type="submission" date="2022-08" db="EMBL/GenBank/DDBJ databases">
        <title>Novel Bdellovibrio Species Isolated from Svalbard: Designation Bdellovibrio svalbardensis.</title>
        <authorList>
            <person name="Mitchell R.J."/>
            <person name="Choi S.Y."/>
        </authorList>
    </citation>
    <scope>NUCLEOTIDE SEQUENCE</scope>
    <source>
        <strain evidence="6">PAP01</strain>
    </source>
</reference>
<evidence type="ECO:0000313" key="7">
    <source>
        <dbReference type="Proteomes" id="UP001152321"/>
    </source>
</evidence>
<evidence type="ECO:0000256" key="2">
    <source>
        <dbReference type="ARBA" id="ARBA00048488"/>
    </source>
</evidence>
<dbReference type="PANTHER" id="PTHR10173">
    <property type="entry name" value="METHIONINE SULFOXIDE REDUCTASE"/>
    <property type="match status" value="1"/>
</dbReference>
<dbReference type="Proteomes" id="UP001152321">
    <property type="component" value="Unassembled WGS sequence"/>
</dbReference>